<proteinExistence type="predicted"/>
<name>A9TYJ6_PHYPA</name>
<dbReference type="STRING" id="3218.A9TYJ6"/>
<evidence type="ECO:0000313" key="5">
    <source>
        <dbReference type="Proteomes" id="UP000006727"/>
    </source>
</evidence>
<feature type="region of interest" description="Disordered" evidence="1">
    <location>
        <begin position="53"/>
        <end position="72"/>
    </location>
</feature>
<reference evidence="3 5" key="1">
    <citation type="journal article" date="2008" name="Science">
        <title>The Physcomitrella genome reveals evolutionary insights into the conquest of land by plants.</title>
        <authorList>
            <person name="Rensing S."/>
            <person name="Lang D."/>
            <person name="Zimmer A."/>
            <person name="Terry A."/>
            <person name="Salamov A."/>
            <person name="Shapiro H."/>
            <person name="Nishiyama T."/>
            <person name="Perroud P.-F."/>
            <person name="Lindquist E."/>
            <person name="Kamisugi Y."/>
            <person name="Tanahashi T."/>
            <person name="Sakakibara K."/>
            <person name="Fujita T."/>
            <person name="Oishi K."/>
            <person name="Shin-I T."/>
            <person name="Kuroki Y."/>
            <person name="Toyoda A."/>
            <person name="Suzuki Y."/>
            <person name="Hashimoto A."/>
            <person name="Yamaguchi K."/>
            <person name="Sugano A."/>
            <person name="Kohara Y."/>
            <person name="Fujiyama A."/>
            <person name="Anterola A."/>
            <person name="Aoki S."/>
            <person name="Ashton N."/>
            <person name="Barbazuk W.B."/>
            <person name="Barker E."/>
            <person name="Bennetzen J."/>
            <person name="Bezanilla M."/>
            <person name="Blankenship R."/>
            <person name="Cho S.H."/>
            <person name="Dutcher S."/>
            <person name="Estelle M."/>
            <person name="Fawcett J.A."/>
            <person name="Gundlach H."/>
            <person name="Hanada K."/>
            <person name="Heyl A."/>
            <person name="Hicks K.A."/>
            <person name="Hugh J."/>
            <person name="Lohr M."/>
            <person name="Mayer K."/>
            <person name="Melkozernov A."/>
            <person name="Murata T."/>
            <person name="Nelson D."/>
            <person name="Pils B."/>
            <person name="Prigge M."/>
            <person name="Reiss B."/>
            <person name="Renner T."/>
            <person name="Rombauts S."/>
            <person name="Rushton P."/>
            <person name="Sanderfoot A."/>
            <person name="Schween G."/>
            <person name="Shiu S.-H."/>
            <person name="Stueber K."/>
            <person name="Theodoulou F.L."/>
            <person name="Tu H."/>
            <person name="Van de Peer Y."/>
            <person name="Verrier P.J."/>
            <person name="Waters E."/>
            <person name="Wood A."/>
            <person name="Yang L."/>
            <person name="Cove D."/>
            <person name="Cuming A."/>
            <person name="Hasebe M."/>
            <person name="Lucas S."/>
            <person name="Mishler D.B."/>
            <person name="Reski R."/>
            <person name="Grigoriev I."/>
            <person name="Quatrano R.S."/>
            <person name="Boore J.L."/>
        </authorList>
    </citation>
    <scope>NUCLEOTIDE SEQUENCE [LARGE SCALE GENOMIC DNA]</scope>
    <source>
        <strain evidence="4 5">cv. Gransden 2004</strain>
    </source>
</reference>
<dbReference type="Proteomes" id="UP000006727">
    <property type="component" value="Chromosome 21"/>
</dbReference>
<feature type="signal peptide" evidence="2">
    <location>
        <begin position="1"/>
        <end position="23"/>
    </location>
</feature>
<organism evidence="3">
    <name type="scientific">Physcomitrium patens</name>
    <name type="common">Spreading-leaved earth moss</name>
    <name type="synonym">Physcomitrella patens</name>
    <dbReference type="NCBI Taxonomy" id="3218"/>
    <lineage>
        <taxon>Eukaryota</taxon>
        <taxon>Viridiplantae</taxon>
        <taxon>Streptophyta</taxon>
        <taxon>Embryophyta</taxon>
        <taxon>Bryophyta</taxon>
        <taxon>Bryophytina</taxon>
        <taxon>Bryopsida</taxon>
        <taxon>Funariidae</taxon>
        <taxon>Funariales</taxon>
        <taxon>Funariaceae</taxon>
        <taxon>Physcomitrium</taxon>
    </lineage>
</organism>
<evidence type="ECO:0000313" key="4">
    <source>
        <dbReference type="EnsemblPlants" id="Pp3c21_16630V3.1"/>
    </source>
</evidence>
<feature type="region of interest" description="Disordered" evidence="1">
    <location>
        <begin position="85"/>
        <end position="123"/>
    </location>
</feature>
<dbReference type="PaxDb" id="3218-PP1S373_29V6.1"/>
<dbReference type="HOGENOM" id="CLU_1910221_0_0_1"/>
<dbReference type="Gramene" id="Pp3c21_16630V3.1">
    <property type="protein sequence ID" value="Pp3c21_16630V3.1"/>
    <property type="gene ID" value="Pp3c21_16630"/>
</dbReference>
<evidence type="ECO:0000256" key="1">
    <source>
        <dbReference type="SAM" id="MobiDB-lite"/>
    </source>
</evidence>
<dbReference type="GeneID" id="112274028"/>
<protein>
    <submittedName>
        <fullName evidence="3 4">Uncharacterized protein</fullName>
    </submittedName>
</protein>
<accession>A9TYJ6</accession>
<keyword evidence="5" id="KW-1185">Reference proteome</keyword>
<evidence type="ECO:0000256" key="2">
    <source>
        <dbReference type="SAM" id="SignalP"/>
    </source>
</evidence>
<reference evidence="3 5" key="2">
    <citation type="journal article" date="2018" name="Plant J.">
        <title>The Physcomitrella patens chromosome-scale assembly reveals moss genome structure and evolution.</title>
        <authorList>
            <person name="Lang D."/>
            <person name="Ullrich K.K."/>
            <person name="Murat F."/>
            <person name="Fuchs J."/>
            <person name="Jenkins J."/>
            <person name="Haas F.B."/>
            <person name="Piednoel M."/>
            <person name="Gundlach H."/>
            <person name="Van Bel M."/>
            <person name="Meyberg R."/>
            <person name="Vives C."/>
            <person name="Morata J."/>
            <person name="Symeonidi A."/>
            <person name="Hiss M."/>
            <person name="Muchero W."/>
            <person name="Kamisugi Y."/>
            <person name="Saleh O."/>
            <person name="Blanc G."/>
            <person name="Decker E.L."/>
            <person name="van Gessel N."/>
            <person name="Grimwood J."/>
            <person name="Hayes R.D."/>
            <person name="Graham S.W."/>
            <person name="Gunter L.E."/>
            <person name="McDaniel S.F."/>
            <person name="Hoernstein S.N.W."/>
            <person name="Larsson A."/>
            <person name="Li F.W."/>
            <person name="Perroud P.F."/>
            <person name="Phillips J."/>
            <person name="Ranjan P."/>
            <person name="Rokshar D.S."/>
            <person name="Rothfels C.J."/>
            <person name="Schneider L."/>
            <person name="Shu S."/>
            <person name="Stevenson D.W."/>
            <person name="Thummler F."/>
            <person name="Tillich M."/>
            <person name="Villarreal Aguilar J.C."/>
            <person name="Widiez T."/>
            <person name="Wong G.K."/>
            <person name="Wymore A."/>
            <person name="Zhang Y."/>
            <person name="Zimmer A.D."/>
            <person name="Quatrano R.S."/>
            <person name="Mayer K.F.X."/>
            <person name="Goodstein D."/>
            <person name="Casacuberta J.M."/>
            <person name="Vandepoele K."/>
            <person name="Reski R."/>
            <person name="Cuming A.C."/>
            <person name="Tuskan G.A."/>
            <person name="Maumus F."/>
            <person name="Salse J."/>
            <person name="Schmutz J."/>
            <person name="Rensing S.A."/>
        </authorList>
    </citation>
    <scope>NUCLEOTIDE SEQUENCE [LARGE SCALE GENOMIC DNA]</scope>
    <source>
        <strain evidence="4 5">cv. Gransden 2004</strain>
    </source>
</reference>
<dbReference type="EnsemblPlants" id="Pp3c21_16630V3.2">
    <property type="protein sequence ID" value="Pp3c21_16630V3.2"/>
    <property type="gene ID" value="Pp3c21_16630"/>
</dbReference>
<dbReference type="EnsemblPlants" id="Pp3c21_16630V3.1">
    <property type="protein sequence ID" value="Pp3c21_16630V3.1"/>
    <property type="gene ID" value="Pp3c21_16630"/>
</dbReference>
<reference evidence="4" key="3">
    <citation type="submission" date="2020-12" db="UniProtKB">
        <authorList>
            <consortium name="EnsemblPlants"/>
        </authorList>
    </citation>
    <scope>IDENTIFICATION</scope>
</reference>
<dbReference type="RefSeq" id="XP_024358928.1">
    <property type="nucleotide sequence ID" value="XM_024503160.2"/>
</dbReference>
<feature type="chain" id="PRO_5014298050" evidence="2">
    <location>
        <begin position="24"/>
        <end position="154"/>
    </location>
</feature>
<dbReference type="Gramene" id="Pp3c21_16630V3.2">
    <property type="protein sequence ID" value="Pp3c21_16630V3.2"/>
    <property type="gene ID" value="Pp3c21_16630"/>
</dbReference>
<gene>
    <name evidence="4" type="primary">LOC112274028</name>
    <name evidence="3" type="ORF">PHYPA_026282</name>
</gene>
<dbReference type="KEGG" id="ppp:112274028"/>
<sequence>MALPSRSICVVIFFTLVLGQVSAQWPAATTPTYAPQSIAPMYPPPVVPDYSPDYAPEYSPVESPEYAPVESPEYAPVESPEYYAPEVAPESSPVGSPIASPADAPVESPADAPADALVPFGMAPGPSPLESDAARTMASSAGVAFMGLAVLFLY</sequence>
<keyword evidence="2" id="KW-0732">Signal</keyword>
<dbReference type="AlphaFoldDB" id="A9TYJ6"/>
<evidence type="ECO:0000313" key="3">
    <source>
        <dbReference type="EMBL" id="PNR32157.1"/>
    </source>
</evidence>
<dbReference type="EMBL" id="ABEU02000021">
    <property type="protein sequence ID" value="PNR32157.1"/>
    <property type="molecule type" value="Genomic_DNA"/>
</dbReference>